<name>C1DQW3_AZOVD</name>
<keyword evidence="3" id="KW-1185">Reference proteome</keyword>
<gene>
    <name evidence="2" type="ordered locus">Avin_14200</name>
</gene>
<dbReference type="KEGG" id="avn:Avin_14200"/>
<organism evidence="2 3">
    <name type="scientific">Azotobacter vinelandii (strain DJ / ATCC BAA-1303)</name>
    <dbReference type="NCBI Taxonomy" id="322710"/>
    <lineage>
        <taxon>Bacteria</taxon>
        <taxon>Pseudomonadati</taxon>
        <taxon>Pseudomonadota</taxon>
        <taxon>Gammaproteobacteria</taxon>
        <taxon>Pseudomonadales</taxon>
        <taxon>Pseudomonadaceae</taxon>
        <taxon>Azotobacter</taxon>
    </lineage>
</organism>
<evidence type="ECO:0000313" key="2">
    <source>
        <dbReference type="EMBL" id="ACO77636.1"/>
    </source>
</evidence>
<evidence type="ECO:0000313" key="3">
    <source>
        <dbReference type="Proteomes" id="UP000002424"/>
    </source>
</evidence>
<dbReference type="EnsemblBacteria" id="ACO77636">
    <property type="protein sequence ID" value="ACO77636"/>
    <property type="gene ID" value="Avin_14200"/>
</dbReference>
<proteinExistence type="predicted"/>
<accession>C1DQW3</accession>
<feature type="region of interest" description="Disordered" evidence="1">
    <location>
        <begin position="1"/>
        <end position="33"/>
    </location>
</feature>
<dbReference type="EMBL" id="CP001157">
    <property type="protein sequence ID" value="ACO77636.1"/>
    <property type="molecule type" value="Genomic_DNA"/>
</dbReference>
<evidence type="ECO:0000256" key="1">
    <source>
        <dbReference type="SAM" id="MobiDB-lite"/>
    </source>
</evidence>
<dbReference type="HOGENOM" id="CLU_213142_1_2_6"/>
<dbReference type="AlphaFoldDB" id="C1DQW3"/>
<reference evidence="2 3" key="1">
    <citation type="journal article" date="2009" name="J. Bacteriol.">
        <title>Genome sequence of Azotobacter vinelandii, an obligate aerobe specialized to support diverse anaerobic metabolic processes.</title>
        <authorList>
            <person name="Setubal J.C."/>
            <person name="dos Santos P."/>
            <person name="Goldman B.S."/>
            <person name="Ertesvag H."/>
            <person name="Espin G."/>
            <person name="Rubio L.M."/>
            <person name="Valla S."/>
            <person name="Almeida N.F."/>
            <person name="Balasubramanian D."/>
            <person name="Cromes L."/>
            <person name="Curatti L."/>
            <person name="Du Z."/>
            <person name="Godsy E."/>
            <person name="Goodner B."/>
            <person name="Hellner-Burris K."/>
            <person name="Hernandez J.A."/>
            <person name="Houmiel K."/>
            <person name="Imperial J."/>
            <person name="Kennedy C."/>
            <person name="Larson T.J."/>
            <person name="Latreille P."/>
            <person name="Ligon L.S."/>
            <person name="Lu J."/>
            <person name="Maerk M."/>
            <person name="Miller N.M."/>
            <person name="Norton S."/>
            <person name="O'Carroll I.P."/>
            <person name="Paulsen I."/>
            <person name="Raulfs E.C."/>
            <person name="Roemer R."/>
            <person name="Rosser J."/>
            <person name="Segura D."/>
            <person name="Slater S."/>
            <person name="Stricklin S.L."/>
            <person name="Studholme D.J."/>
            <person name="Sun J."/>
            <person name="Viana C.J."/>
            <person name="Wallin E."/>
            <person name="Wang B."/>
            <person name="Wheeler C."/>
            <person name="Zhu H."/>
            <person name="Dean D.R."/>
            <person name="Dixon R."/>
            <person name="Wood D."/>
        </authorList>
    </citation>
    <scope>NUCLEOTIDE SEQUENCE [LARGE SCALE GENOMIC DNA]</scope>
    <source>
        <strain evidence="3">DJ / ATCC BAA-1303</strain>
    </source>
</reference>
<sequence>MAGREGRSPPFSNASAGRSGKARSRGGARQQEQ</sequence>
<protein>
    <submittedName>
        <fullName evidence="2">Uncharacterized protein</fullName>
    </submittedName>
</protein>
<dbReference type="Proteomes" id="UP000002424">
    <property type="component" value="Chromosome"/>
</dbReference>